<comment type="caution">
    <text evidence="2">The sequence shown here is derived from an EMBL/GenBank/DDBJ whole genome shotgun (WGS) entry which is preliminary data.</text>
</comment>
<name>A0AAD6AQ92_9TELE</name>
<dbReference type="Proteomes" id="UP001219934">
    <property type="component" value="Unassembled WGS sequence"/>
</dbReference>
<gene>
    <name evidence="2" type="ORF">JOQ06_004533</name>
</gene>
<feature type="region of interest" description="Disordered" evidence="1">
    <location>
        <begin position="26"/>
        <end position="45"/>
    </location>
</feature>
<reference evidence="2" key="1">
    <citation type="submission" date="2022-11" db="EMBL/GenBank/DDBJ databases">
        <title>Chromosome-level genome of Pogonophryne albipinna.</title>
        <authorList>
            <person name="Jo E."/>
        </authorList>
    </citation>
    <scope>NUCLEOTIDE SEQUENCE</scope>
    <source>
        <strain evidence="2">SGF0006</strain>
        <tissue evidence="2">Muscle</tissue>
    </source>
</reference>
<protein>
    <submittedName>
        <fullName evidence="2">Uncharacterized protein</fullName>
    </submittedName>
</protein>
<keyword evidence="3" id="KW-1185">Reference proteome</keyword>
<proteinExistence type="predicted"/>
<evidence type="ECO:0000256" key="1">
    <source>
        <dbReference type="SAM" id="MobiDB-lite"/>
    </source>
</evidence>
<evidence type="ECO:0000313" key="2">
    <source>
        <dbReference type="EMBL" id="KAJ4928911.1"/>
    </source>
</evidence>
<evidence type="ECO:0000313" key="3">
    <source>
        <dbReference type="Proteomes" id="UP001219934"/>
    </source>
</evidence>
<dbReference type="AlphaFoldDB" id="A0AAD6AQ92"/>
<accession>A0AAD6AQ92</accession>
<organism evidence="2 3">
    <name type="scientific">Pogonophryne albipinna</name>
    <dbReference type="NCBI Taxonomy" id="1090488"/>
    <lineage>
        <taxon>Eukaryota</taxon>
        <taxon>Metazoa</taxon>
        <taxon>Chordata</taxon>
        <taxon>Craniata</taxon>
        <taxon>Vertebrata</taxon>
        <taxon>Euteleostomi</taxon>
        <taxon>Actinopterygii</taxon>
        <taxon>Neopterygii</taxon>
        <taxon>Teleostei</taxon>
        <taxon>Neoteleostei</taxon>
        <taxon>Acanthomorphata</taxon>
        <taxon>Eupercaria</taxon>
        <taxon>Perciformes</taxon>
        <taxon>Notothenioidei</taxon>
        <taxon>Pogonophryne</taxon>
    </lineage>
</organism>
<sequence length="88" mass="9710">MPEEFGIAVWSCDSCDAVQVWVRPRPNTAQHPAGRSGVKGKNPQQVPVKLGCHTVAGTALRCHSVIVGVHRDDRTKNIQQYQTQLCFV</sequence>
<dbReference type="EMBL" id="JAPTMU010000017">
    <property type="protein sequence ID" value="KAJ4928911.1"/>
    <property type="molecule type" value="Genomic_DNA"/>
</dbReference>